<dbReference type="InterPro" id="IPR005538">
    <property type="entry name" value="LrgA/CidA"/>
</dbReference>
<feature type="transmembrane region" description="Helical" evidence="6">
    <location>
        <begin position="25"/>
        <end position="42"/>
    </location>
</feature>
<accession>A0ABS8DB55</accession>
<evidence type="ECO:0000313" key="8">
    <source>
        <dbReference type="Proteomes" id="UP001165395"/>
    </source>
</evidence>
<feature type="transmembrane region" description="Helical" evidence="6">
    <location>
        <begin position="86"/>
        <end position="105"/>
    </location>
</feature>
<dbReference type="RefSeq" id="WP_227182189.1">
    <property type="nucleotide sequence ID" value="NZ_JAJBZT010000016.1"/>
</dbReference>
<keyword evidence="2" id="KW-1003">Cell membrane</keyword>
<comment type="caution">
    <text evidence="7">The sequence shown here is derived from an EMBL/GenBank/DDBJ whole genome shotgun (WGS) entry which is preliminary data.</text>
</comment>
<proteinExistence type="predicted"/>
<sequence length="125" mass="13488">MPKAMAVLLLMQLLGEVTVRLLHIPVPGPVVGMLYMFIWLVSVDGPDKEVAGTVNGLLQNMALLFVPAGVGIMAHGDRLKSEGIRIVIVLIVSTLLTMLATLLTYRYLSKKVVKANTASTGNHHD</sequence>
<dbReference type="Proteomes" id="UP001165395">
    <property type="component" value="Unassembled WGS sequence"/>
</dbReference>
<evidence type="ECO:0000256" key="5">
    <source>
        <dbReference type="ARBA" id="ARBA00023136"/>
    </source>
</evidence>
<evidence type="ECO:0000256" key="1">
    <source>
        <dbReference type="ARBA" id="ARBA00004651"/>
    </source>
</evidence>
<dbReference type="Pfam" id="PF03788">
    <property type="entry name" value="LrgA"/>
    <property type="match status" value="1"/>
</dbReference>
<evidence type="ECO:0000256" key="3">
    <source>
        <dbReference type="ARBA" id="ARBA00022692"/>
    </source>
</evidence>
<evidence type="ECO:0000256" key="2">
    <source>
        <dbReference type="ARBA" id="ARBA00022475"/>
    </source>
</evidence>
<dbReference type="PANTHER" id="PTHR33931">
    <property type="entry name" value="HOLIN-LIKE PROTEIN CIDA-RELATED"/>
    <property type="match status" value="1"/>
</dbReference>
<reference evidence="7" key="1">
    <citation type="submission" date="2021-10" db="EMBL/GenBank/DDBJ databases">
        <title>The complete genome sequence of Leeia sp. TBRC 13508.</title>
        <authorList>
            <person name="Charoenyingcharoen P."/>
            <person name="Yukphan P."/>
        </authorList>
    </citation>
    <scope>NUCLEOTIDE SEQUENCE</scope>
    <source>
        <strain evidence="7">TBRC 13508</strain>
    </source>
</reference>
<gene>
    <name evidence="7" type="ORF">LIN78_17560</name>
</gene>
<name>A0ABS8DB55_9NEIS</name>
<dbReference type="EMBL" id="JAJBZT010000016">
    <property type="protein sequence ID" value="MCB6185357.1"/>
    <property type="molecule type" value="Genomic_DNA"/>
</dbReference>
<keyword evidence="3 6" id="KW-0812">Transmembrane</keyword>
<keyword evidence="4 6" id="KW-1133">Transmembrane helix</keyword>
<evidence type="ECO:0000313" key="7">
    <source>
        <dbReference type="EMBL" id="MCB6185357.1"/>
    </source>
</evidence>
<dbReference type="PANTHER" id="PTHR33931:SF2">
    <property type="entry name" value="HOLIN-LIKE PROTEIN CIDA"/>
    <property type="match status" value="1"/>
</dbReference>
<evidence type="ECO:0000256" key="4">
    <source>
        <dbReference type="ARBA" id="ARBA00022989"/>
    </source>
</evidence>
<keyword evidence="8" id="KW-1185">Reference proteome</keyword>
<evidence type="ECO:0000256" key="6">
    <source>
        <dbReference type="SAM" id="Phobius"/>
    </source>
</evidence>
<comment type="subcellular location">
    <subcellularLocation>
        <location evidence="1">Cell membrane</location>
        <topology evidence="1">Multi-pass membrane protein</topology>
    </subcellularLocation>
</comment>
<keyword evidence="5 6" id="KW-0472">Membrane</keyword>
<feature type="transmembrane region" description="Helical" evidence="6">
    <location>
        <begin position="54"/>
        <end position="74"/>
    </location>
</feature>
<organism evidence="7 8">
    <name type="scientific">Leeia speluncae</name>
    <dbReference type="NCBI Taxonomy" id="2884804"/>
    <lineage>
        <taxon>Bacteria</taxon>
        <taxon>Pseudomonadati</taxon>
        <taxon>Pseudomonadota</taxon>
        <taxon>Betaproteobacteria</taxon>
        <taxon>Neisseriales</taxon>
        <taxon>Leeiaceae</taxon>
        <taxon>Leeia</taxon>
    </lineage>
</organism>
<protein>
    <submittedName>
        <fullName evidence="7">CidA/LrgA family protein</fullName>
    </submittedName>
</protein>